<dbReference type="InterPro" id="IPR022372">
    <property type="entry name" value="Accessory_SS_Asp1"/>
</dbReference>
<dbReference type="Proteomes" id="UP000255213">
    <property type="component" value="Unassembled WGS sequence"/>
</dbReference>
<dbReference type="OrthoDB" id="9767875at2"/>
<dbReference type="Gene3D" id="3.90.930.1">
    <property type="match status" value="1"/>
</dbReference>
<evidence type="ECO:0000313" key="1">
    <source>
        <dbReference type="EMBL" id="SUN08375.1"/>
    </source>
</evidence>
<proteinExistence type="predicted"/>
<dbReference type="EMBL" id="UHEN01000001">
    <property type="protein sequence ID" value="SUN08375.1"/>
    <property type="molecule type" value="Genomic_DNA"/>
</dbReference>
<dbReference type="RefSeq" id="WP_089503565.1">
    <property type="nucleotide sequence ID" value="NZ_MSJL01000041.1"/>
</dbReference>
<dbReference type="Pfam" id="PF16993">
    <property type="entry name" value="Asp1"/>
    <property type="match status" value="1"/>
</dbReference>
<gene>
    <name evidence="1" type="ORF">NCTC12957_01969</name>
</gene>
<reference evidence="1 2" key="1">
    <citation type="submission" date="2018-06" db="EMBL/GenBank/DDBJ databases">
        <authorList>
            <consortium name="Pathogen Informatics"/>
            <person name="Doyle S."/>
        </authorList>
    </citation>
    <scope>NUCLEOTIDE SEQUENCE [LARGE SCALE GENOMIC DNA]</scope>
    <source>
        <strain evidence="1 2">NCTC12957</strain>
    </source>
</reference>
<protein>
    <submittedName>
        <fullName evidence="1">Gap1</fullName>
    </submittedName>
</protein>
<dbReference type="AlphaFoldDB" id="A0A380IJI4"/>
<dbReference type="NCBIfam" id="TIGR03713">
    <property type="entry name" value="acc_sec_asp1"/>
    <property type="match status" value="1"/>
</dbReference>
<accession>A0A380IJI4</accession>
<dbReference type="GO" id="GO:0015031">
    <property type="term" value="P:protein transport"/>
    <property type="evidence" value="ECO:0007669"/>
    <property type="project" value="InterPro"/>
</dbReference>
<name>A0A380IJI4_STRAI</name>
<organism evidence="1 2">
    <name type="scientific">Streptococcus acidominimus</name>
    <dbReference type="NCBI Taxonomy" id="1326"/>
    <lineage>
        <taxon>Bacteria</taxon>
        <taxon>Bacillati</taxon>
        <taxon>Bacillota</taxon>
        <taxon>Bacilli</taxon>
        <taxon>Lactobacillales</taxon>
        <taxon>Streptococcaceae</taxon>
        <taxon>Streptococcus</taxon>
    </lineage>
</organism>
<sequence>MFYFIPAWYPQQRPWYDDTPLWFRVFERMTFDDTVNQLKMFQNAEEASCLVILNYQPQLRYFLHKQDLLGSTYWSFFDDVQNISAQLVKPIFFKELHWPKGTRFLYSPFAVVAKKGQKTLAYIHFAENGNLLSIDFQKDNRSDKQYFFDDRGFLSSILYYQEDGNQSYQDYLNQNGVWQVREHLAADRSGIEVNLFADHQFQKRFYKDWEELMQERLSLLKERQMAPEDVLIIASHVQHNEMLIASFAEQKKVFSFFADRSDVTNLDLISKISRAATLLVVDTEKEEKRLLASLGSLNIEEQAVTRISPFDTRLRLGHSQMVKELTVYFYIDTIDQERLETALLSLLDMMDHNPLMELKVVTFNQQFPLEALKEWVCDQIKRLFDEEHFFTLAADTGENQLDEDQEFELTRIDFECFNSENQIIEALDTARLVLDLGEEPDLYTQIASISAGIPQIHCVETDYVSHKKNGWILENIQDLQAAIHYYFDGLANWNASLVYAIQKMADYTSGRILSQWKELLEKD</sequence>
<evidence type="ECO:0000313" key="2">
    <source>
        <dbReference type="Proteomes" id="UP000255213"/>
    </source>
</evidence>